<feature type="region of interest" description="Disordered" evidence="1">
    <location>
        <begin position="1"/>
        <end position="53"/>
    </location>
</feature>
<dbReference type="AlphaFoldDB" id="A0A9W8AN12"/>
<feature type="non-terminal residue" evidence="2">
    <location>
        <position position="53"/>
    </location>
</feature>
<feature type="compositionally biased region" description="Low complexity" evidence="1">
    <location>
        <begin position="28"/>
        <end position="42"/>
    </location>
</feature>
<evidence type="ECO:0000313" key="2">
    <source>
        <dbReference type="EMBL" id="KAJ1949590.1"/>
    </source>
</evidence>
<dbReference type="EMBL" id="JANBPY010003973">
    <property type="protein sequence ID" value="KAJ1949590.1"/>
    <property type="molecule type" value="Genomic_DNA"/>
</dbReference>
<reference evidence="2" key="1">
    <citation type="submission" date="2022-07" db="EMBL/GenBank/DDBJ databases">
        <title>Phylogenomic reconstructions and comparative analyses of Kickxellomycotina fungi.</title>
        <authorList>
            <person name="Reynolds N.K."/>
            <person name="Stajich J.E."/>
            <person name="Barry K."/>
            <person name="Grigoriev I.V."/>
            <person name="Crous P."/>
            <person name="Smith M.E."/>
        </authorList>
    </citation>
    <scope>NUCLEOTIDE SEQUENCE</scope>
    <source>
        <strain evidence="2">RSA 1196</strain>
    </source>
</reference>
<sequence length="53" mass="5341">MSALSTEVATLPPVEPPMVTAKLDTPKSSSSDDSPMNSVSTSNISGADSVDST</sequence>
<evidence type="ECO:0000256" key="1">
    <source>
        <dbReference type="SAM" id="MobiDB-lite"/>
    </source>
</evidence>
<feature type="compositionally biased region" description="Polar residues" evidence="1">
    <location>
        <begin position="43"/>
        <end position="53"/>
    </location>
</feature>
<evidence type="ECO:0000313" key="3">
    <source>
        <dbReference type="Proteomes" id="UP001150925"/>
    </source>
</evidence>
<comment type="caution">
    <text evidence="2">The sequence shown here is derived from an EMBL/GenBank/DDBJ whole genome shotgun (WGS) entry which is preliminary data.</text>
</comment>
<keyword evidence="3" id="KW-1185">Reference proteome</keyword>
<protein>
    <submittedName>
        <fullName evidence="2">Uncharacterized protein</fullName>
    </submittedName>
</protein>
<accession>A0A9W8AN12</accession>
<organism evidence="2 3">
    <name type="scientific">Dispira parvispora</name>
    <dbReference type="NCBI Taxonomy" id="1520584"/>
    <lineage>
        <taxon>Eukaryota</taxon>
        <taxon>Fungi</taxon>
        <taxon>Fungi incertae sedis</taxon>
        <taxon>Zoopagomycota</taxon>
        <taxon>Kickxellomycotina</taxon>
        <taxon>Dimargaritomycetes</taxon>
        <taxon>Dimargaritales</taxon>
        <taxon>Dimargaritaceae</taxon>
        <taxon>Dispira</taxon>
    </lineage>
</organism>
<dbReference type="Proteomes" id="UP001150925">
    <property type="component" value="Unassembled WGS sequence"/>
</dbReference>
<proteinExistence type="predicted"/>
<name>A0A9W8AN12_9FUNG</name>
<gene>
    <name evidence="2" type="ORF">IWQ62_006706</name>
</gene>